<comment type="caution">
    <text evidence="3">The sequence shown here is derived from an EMBL/GenBank/DDBJ whole genome shotgun (WGS) entry which is preliminary data.</text>
</comment>
<feature type="compositionally biased region" description="Basic and acidic residues" evidence="1">
    <location>
        <begin position="401"/>
        <end position="416"/>
    </location>
</feature>
<dbReference type="AlphaFoldDB" id="A0A8K0KVW8"/>
<dbReference type="PANTHER" id="PTHR35006:SF3">
    <property type="entry name" value="GLYOXALASE FAMILY PROTEIN (AFU_ORTHOLOGUE AFUA_3G06020)"/>
    <property type="match status" value="1"/>
</dbReference>
<name>A0A8K0KVW8_9PEZI</name>
<feature type="region of interest" description="Disordered" evidence="1">
    <location>
        <begin position="375"/>
        <end position="425"/>
    </location>
</feature>
<dbReference type="SUPFAM" id="SSF54593">
    <property type="entry name" value="Glyoxalase/Bleomycin resistance protein/Dihydroxybiphenyl dioxygenase"/>
    <property type="match status" value="1"/>
</dbReference>
<feature type="region of interest" description="Disordered" evidence="1">
    <location>
        <begin position="121"/>
        <end position="217"/>
    </location>
</feature>
<dbReference type="Proteomes" id="UP000809789">
    <property type="component" value="Unassembled WGS sequence"/>
</dbReference>
<dbReference type="InterPro" id="IPR029068">
    <property type="entry name" value="Glyas_Bleomycin-R_OHBP_Dase"/>
</dbReference>
<evidence type="ECO:0000313" key="4">
    <source>
        <dbReference type="Proteomes" id="UP000809789"/>
    </source>
</evidence>
<feature type="compositionally biased region" description="Basic and acidic residues" evidence="1">
    <location>
        <begin position="499"/>
        <end position="527"/>
    </location>
</feature>
<gene>
    <name evidence="3" type="ORF">KVT40_006782</name>
</gene>
<dbReference type="InterPro" id="IPR037523">
    <property type="entry name" value="VOC_core"/>
</dbReference>
<protein>
    <recommendedName>
        <fullName evidence="2">VOC domain-containing protein</fullName>
    </recommendedName>
</protein>
<dbReference type="PANTHER" id="PTHR35006">
    <property type="entry name" value="GLYOXALASE FAMILY PROTEIN (AFU_ORTHOLOGUE AFUA_5G14830)"/>
    <property type="match status" value="1"/>
</dbReference>
<reference evidence="3" key="1">
    <citation type="submission" date="2021-07" db="EMBL/GenBank/DDBJ databases">
        <title>Elsinoe batatas strain:CRI-CJ2 Genome sequencing and assembly.</title>
        <authorList>
            <person name="Huang L."/>
        </authorList>
    </citation>
    <scope>NUCLEOTIDE SEQUENCE</scope>
    <source>
        <strain evidence="3">CRI-CJ2</strain>
    </source>
</reference>
<evidence type="ECO:0000256" key="1">
    <source>
        <dbReference type="SAM" id="MobiDB-lite"/>
    </source>
</evidence>
<organism evidence="3 4">
    <name type="scientific">Elsinoe batatas</name>
    <dbReference type="NCBI Taxonomy" id="2601811"/>
    <lineage>
        <taxon>Eukaryota</taxon>
        <taxon>Fungi</taxon>
        <taxon>Dikarya</taxon>
        <taxon>Ascomycota</taxon>
        <taxon>Pezizomycotina</taxon>
        <taxon>Dothideomycetes</taxon>
        <taxon>Dothideomycetidae</taxon>
        <taxon>Myriangiales</taxon>
        <taxon>Elsinoaceae</taxon>
        <taxon>Elsinoe</taxon>
    </lineage>
</organism>
<feature type="domain" description="VOC" evidence="2">
    <location>
        <begin position="2"/>
        <end position="119"/>
    </location>
</feature>
<evidence type="ECO:0000313" key="3">
    <source>
        <dbReference type="EMBL" id="KAG8625031.1"/>
    </source>
</evidence>
<proteinExistence type="predicted"/>
<dbReference type="OrthoDB" id="10249419at2759"/>
<sequence length="556" mass="61503">MPVAHIGLSVQNIATSYSFYAAALQPLGYRYIGSRDDQLGFGVQEADFFLSPVKGPNKPAPVHIAFAATSRAAVRNFYACSLNAGGSPAGPPGYRGQDLEVFNTAVLDLDGNTIEVVYHEVNPPNFGPPPSQAGVEAVEPQGEDRELSTPQLEIPRSVPAYYAPPQSIPPPSDFYTTRTTRPPPSAVSDESEQSERPGRFKRNAARSTLRSVSCAPNVDNPSKAFIGTLIGAAAGAAAIYAMVSSERDSSKKEKDFDRTMSRTHSQTSKSKARYDGADRFDRQSMGRISRAHTSSNIRDVRAYMKPPIRSVTFDGNLRQLPMLAPGEMSTSPRHDSAVSVGSRKSTRSRRESKYIEPGMTYRDSFRPDRAIEWIPEGVEPSSGRRSSAPTRESSHHRHRSYRNERRHSEYPAEKGTSRISAAEVPLPTSIVDSRASIRDRGLYGKSSKHSKRDKYTPVTFDMIKSSFGGSKKQKDNYADTVLPEDSISCVSSHCSRSRKPTDYERSKSDRTASERERDDRGHRDRKDRGRRSAASLPIRESTEERRWRKAGAASYA</sequence>
<feature type="region of interest" description="Disordered" evidence="1">
    <location>
        <begin position="244"/>
        <end position="274"/>
    </location>
</feature>
<evidence type="ECO:0000259" key="2">
    <source>
        <dbReference type="PROSITE" id="PS51819"/>
    </source>
</evidence>
<dbReference type="Gene3D" id="3.10.180.10">
    <property type="entry name" value="2,3-Dihydroxybiphenyl 1,2-Dioxygenase, domain 1"/>
    <property type="match status" value="1"/>
</dbReference>
<accession>A0A8K0KVW8</accession>
<feature type="compositionally biased region" description="Basic and acidic residues" evidence="1">
    <location>
        <begin position="245"/>
        <end position="260"/>
    </location>
</feature>
<feature type="region of interest" description="Disordered" evidence="1">
    <location>
        <begin position="325"/>
        <end position="361"/>
    </location>
</feature>
<keyword evidence="4" id="KW-1185">Reference proteome</keyword>
<dbReference type="EMBL" id="JAESVG020000008">
    <property type="protein sequence ID" value="KAG8625031.1"/>
    <property type="molecule type" value="Genomic_DNA"/>
</dbReference>
<dbReference type="PROSITE" id="PS51819">
    <property type="entry name" value="VOC"/>
    <property type="match status" value="1"/>
</dbReference>
<feature type="region of interest" description="Disordered" evidence="1">
    <location>
        <begin position="488"/>
        <end position="556"/>
    </location>
</feature>